<keyword evidence="2" id="KW-1185">Reference proteome</keyword>
<sequence length="36" mass="4004">MLDIARGEQLETAHPVLEQELVALTESVARSKNWPA</sequence>
<name>A0ABT9PDY5_9ACTN</name>
<protein>
    <submittedName>
        <fullName evidence="1">Uncharacterized protein</fullName>
    </submittedName>
</protein>
<dbReference type="Proteomes" id="UP001235712">
    <property type="component" value="Unassembled WGS sequence"/>
</dbReference>
<accession>A0ABT9PDY5</accession>
<organism evidence="1 2">
    <name type="scientific">Kineosporia succinea</name>
    <dbReference type="NCBI Taxonomy" id="84632"/>
    <lineage>
        <taxon>Bacteria</taxon>
        <taxon>Bacillati</taxon>
        <taxon>Actinomycetota</taxon>
        <taxon>Actinomycetes</taxon>
        <taxon>Kineosporiales</taxon>
        <taxon>Kineosporiaceae</taxon>
        <taxon>Kineosporia</taxon>
    </lineage>
</organism>
<comment type="caution">
    <text evidence="1">The sequence shown here is derived from an EMBL/GenBank/DDBJ whole genome shotgun (WGS) entry which is preliminary data.</text>
</comment>
<proteinExistence type="predicted"/>
<evidence type="ECO:0000313" key="2">
    <source>
        <dbReference type="Proteomes" id="UP001235712"/>
    </source>
</evidence>
<evidence type="ECO:0000313" key="1">
    <source>
        <dbReference type="EMBL" id="MDP9830938.1"/>
    </source>
</evidence>
<dbReference type="EMBL" id="JAUSQZ010000001">
    <property type="protein sequence ID" value="MDP9830938.1"/>
    <property type="molecule type" value="Genomic_DNA"/>
</dbReference>
<reference evidence="1 2" key="1">
    <citation type="submission" date="2023-07" db="EMBL/GenBank/DDBJ databases">
        <title>Sequencing the genomes of 1000 actinobacteria strains.</title>
        <authorList>
            <person name="Klenk H.-P."/>
        </authorList>
    </citation>
    <scope>NUCLEOTIDE SEQUENCE [LARGE SCALE GENOMIC DNA]</scope>
    <source>
        <strain evidence="1 2">DSM 44388</strain>
    </source>
</reference>
<gene>
    <name evidence="1" type="ORF">J2S57_006687</name>
</gene>